<evidence type="ECO:0000313" key="2">
    <source>
        <dbReference type="EMBL" id="GBL10269.1"/>
    </source>
</evidence>
<dbReference type="Pfam" id="PF12600">
    <property type="entry name" value="DUF3769"/>
    <property type="match status" value="1"/>
</dbReference>
<evidence type="ECO:0000313" key="3">
    <source>
        <dbReference type="Proteomes" id="UP000248272"/>
    </source>
</evidence>
<organism evidence="2 3">
    <name type="scientific">Microcystis aeruginosa Sj</name>
    <dbReference type="NCBI Taxonomy" id="1979544"/>
    <lineage>
        <taxon>Bacteria</taxon>
        <taxon>Bacillati</taxon>
        <taxon>Cyanobacteriota</taxon>
        <taxon>Cyanophyceae</taxon>
        <taxon>Oscillatoriophycideae</taxon>
        <taxon>Chroococcales</taxon>
        <taxon>Microcystaceae</taxon>
        <taxon>Microcystis</taxon>
    </lineage>
</organism>
<dbReference type="AlphaFoldDB" id="A0A2Z6UL87"/>
<proteinExistence type="predicted"/>
<dbReference type="PANTHER" id="PTHR30189:SF1">
    <property type="entry name" value="LPS-ASSEMBLY PROTEIN LPTD"/>
    <property type="match status" value="1"/>
</dbReference>
<dbReference type="GO" id="GO:1990351">
    <property type="term" value="C:transporter complex"/>
    <property type="evidence" value="ECO:0007669"/>
    <property type="project" value="TreeGrafter"/>
</dbReference>
<name>A0A2Z6UL87_MICAE</name>
<evidence type="ECO:0000256" key="1">
    <source>
        <dbReference type="SAM" id="MobiDB-lite"/>
    </source>
</evidence>
<feature type="region of interest" description="Disordered" evidence="1">
    <location>
        <begin position="326"/>
        <end position="346"/>
    </location>
</feature>
<reference evidence="2 3" key="1">
    <citation type="journal article" date="2018" name="Front. Microbiol.">
        <title>Adaptation of the Freshwater Bloom-Forming Cyanobacterium Microcystis aeruginosa to Brackish Water Is Driven by Recent Horizontal Transfer of Sucrose Genes.</title>
        <authorList>
            <person name="Tanabe Y."/>
            <person name="Hodoki Y."/>
            <person name="Sano T."/>
            <person name="Tada K."/>
            <person name="Watanabe M.M."/>
        </authorList>
    </citation>
    <scope>NUCLEOTIDE SEQUENCE [LARGE SCALE GENOMIC DNA]</scope>
    <source>
        <strain evidence="2 3">Sj</strain>
    </source>
</reference>
<sequence length="818" mass="90067">MIVVVSLRFARPLFRSPTRAVMSFFFLAVEPPALINTVAEPETEERQVAENIPASVIPLPVTPAPLEAKKPSEESVSIPLTVTPPPEIVEVKPLVPDQGIPLEPLPSSGGDAAALGKPLSVQNSPPPAAAGVTIHPETEIVSGLNQKALNQKNGSTRLLVRKKGEKTSQEYWISLNNSLAQTAAVNPEGERPLELVADEQEFDQNRQIITARGNVTLRFAQSVLTADRLQINLPEKLAVAEGQVILTRGDQILRGDRFEYYFVQDSGVVFNANGEIFQPSTARDLGQTLPTDVGAGSSFGTLTDRLALNQPLQRITTGEGFQFVVGGQDPSRRDRQNISSPSGGTINRVRFQAERLNFDGKVWNATNVRLTNDPFSPPELEVRANSATFRSTGPFTDELRMSNSQLVFDQRVVAPTFINSLTFDRRRRRPFLIAPGYDGEDRGGFFVESPLTLVETPKTLFELTPQYLVQKVLNPDAFPSANPGGGEVSPLSPKAFGLLGNFATNFGERSFLQATASFSNLDLEQIENIVRSKIRFQQTIGQLQDPYLLNVEYNYRERLFNGSLGFQTVNSSFGAILTSPVIVVPNTDIRLSYQASVQNVNAPTDRSDLLAANATDNVTNLSRFQGAVSLNRSFLLWSALTLPPTPDQGLRFSPLPVQPYIALVTGVTGVSSYYTNGETQNSVTGTVGLLGQFGRFSRNFFDYTGFNISFSQGLVNGQSPFFFDRFVDQQTMSYGITQQVYGPIRVGFQSVYSIDQAKEISTEYFLEWSRRTYSLILRYNPVLQLGILNIRVSDFNWTGNPGYFEGSDVRPVVDGVTR</sequence>
<dbReference type="Gene3D" id="2.60.450.10">
    <property type="entry name" value="Lipopolysaccharide (LPS) transport protein A like domain"/>
    <property type="match status" value="1"/>
</dbReference>
<dbReference type="InterPro" id="IPR022244">
    <property type="entry name" value="DUF3769"/>
</dbReference>
<dbReference type="GO" id="GO:0009279">
    <property type="term" value="C:cell outer membrane"/>
    <property type="evidence" value="ECO:0007669"/>
    <property type="project" value="TreeGrafter"/>
</dbReference>
<accession>A0A2Z6UL87</accession>
<dbReference type="InterPro" id="IPR050218">
    <property type="entry name" value="LptD"/>
</dbReference>
<dbReference type="Proteomes" id="UP000248272">
    <property type="component" value="Unassembled WGS sequence"/>
</dbReference>
<dbReference type="EMBL" id="BDSG01000035">
    <property type="protein sequence ID" value="GBL10269.1"/>
    <property type="molecule type" value="Genomic_DNA"/>
</dbReference>
<protein>
    <submittedName>
        <fullName evidence="2">LPS-assembly protein LptD</fullName>
    </submittedName>
</protein>
<gene>
    <name evidence="2" type="primary">lptD_1</name>
    <name evidence="2" type="ORF">MSj_01755</name>
</gene>
<dbReference type="PANTHER" id="PTHR30189">
    <property type="entry name" value="LPS-ASSEMBLY PROTEIN"/>
    <property type="match status" value="1"/>
</dbReference>
<comment type="caution">
    <text evidence="2">The sequence shown here is derived from an EMBL/GenBank/DDBJ whole genome shotgun (WGS) entry which is preliminary data.</text>
</comment>